<gene>
    <name evidence="3" type="ORF">COX44_00190</name>
</gene>
<dbReference type="Gene3D" id="3.10.620.30">
    <property type="match status" value="1"/>
</dbReference>
<evidence type="ECO:0000313" key="3">
    <source>
        <dbReference type="EMBL" id="PIP17374.1"/>
    </source>
</evidence>
<organism evidence="3 4">
    <name type="scientific">Candidatus Portnoybacteria bacterium CG23_combo_of_CG06-09_8_20_14_all_37_13</name>
    <dbReference type="NCBI Taxonomy" id="1974819"/>
    <lineage>
        <taxon>Bacteria</taxon>
        <taxon>Candidatus Portnoyibacteriota</taxon>
    </lineage>
</organism>
<reference evidence="3 4" key="1">
    <citation type="submission" date="2017-09" db="EMBL/GenBank/DDBJ databases">
        <title>Depth-based differentiation of microbial function through sediment-hosted aquifers and enrichment of novel symbionts in the deep terrestrial subsurface.</title>
        <authorList>
            <person name="Probst A.J."/>
            <person name="Ladd B."/>
            <person name="Jarett J.K."/>
            <person name="Geller-Mcgrath D.E."/>
            <person name="Sieber C.M."/>
            <person name="Emerson J.B."/>
            <person name="Anantharaman K."/>
            <person name="Thomas B.C."/>
            <person name="Malmstrom R."/>
            <person name="Stieglmeier M."/>
            <person name="Klingl A."/>
            <person name="Woyke T."/>
            <person name="Ryan C.M."/>
            <person name="Banfield J.F."/>
        </authorList>
    </citation>
    <scope>NUCLEOTIDE SEQUENCE [LARGE SCALE GENOMIC DNA]</scope>
    <source>
        <strain evidence="3">CG23_combo_of_CG06-09_8_20_14_all_37_13</strain>
    </source>
</reference>
<dbReference type="Pfam" id="PF01841">
    <property type="entry name" value="Transglut_core"/>
    <property type="match status" value="1"/>
</dbReference>
<dbReference type="InterPro" id="IPR002881">
    <property type="entry name" value="DUF58"/>
</dbReference>
<name>A0A2G9YDU1_9BACT</name>
<sequence>MSNPEQFSNQEHKLSQADVLEQDPRENSVFLQKCQNIIEHQYNYFKNYGQAVFTNVDALTLAVKFLKDGTKIYEPNLDQYEFSKIPEPTPELKPEQEMQNRLHKIYELLLSANQIITEYKKTANLSGQSFWSDWQKTLSGPVAESDDFRNTDNLIVYQQQLRRLRQFLNQSSEFLTADQEKLKIKQKKQEQQLIEKFKLIHSGSQLLSEKEIIAIVQNICRQFQQVENQEFVFDRKQLAENTDYLFDAQANLNESEYCLNFDSSKFLTAETRSPAFFSFWLSGVSQALAKVDEQFLEQYISVLETAIKLKRADISKQIENNIWQMINLLIQKKEEKQDIDHRTIEIMSRTTKKRPKEKTLEELYKNDPISLKRIKSRGGLPDYLRKEQESRLWEQAKIDREPSREISEKIENPQIAFNPIEEERLRETVGRLESLDPELWNNKLFIANRADLSFGGFASFPAEKPKQIKIEQFLPSGKPSGQKAIAHLPCQAGEKVSLFVPDGYELKTIGWSETDPPRDIASVAVHLYAGENVYVFASPAPGFVHYTLEPQISPEKILPDETNKFLKTFTDNAFASAEIKDIIETAKSYGSVQEKIDYFEQEFSARRLDFVYGLGSDLLDEMYNHLGRERFYGLAENIGIGDCQIFSAMMAHIFRQAEIPARIVQGKSTYNSAFKVIGHAKVEYYDEQLQQWQEFEATSVADSTTRRIKQSNEFTETEQTKLAQLIKTAAVTENPDYFIDACRQIKNMVLENLHSLEQKTKRLDEFLDKYKVWSARGLAGANLEQTKNNIFMLFKLGKQYDSARIYLHDGLDSIAKVEAQKFERYENIRPYGICEDAILKFLDNQLQAGAMPVSDLVSITEQLIKETYDIDSPGSYSFRRERLLKDILKIFKNSQSDFVKLAAGEQIMKEIADNQNIIDSLDFEDQLNTISALLNYAVKQQKQEPEIFKIFLNLLSRRYTVSPLLVQEQEKERQQLDGFLADNVHLIKALALNPVAWQNEFKSSVFTTLDDDKTIVNQFLLEKPELSISEMEKEKLAYQLIKEQLPLNAQAGKIASVLYSLARIGLLAFKPNFVLSESREQTIKHLKIILENNIRQIVGSTFTSVFQPFIHSSSEIENFNPEHADLFLRNLLIDRWPNKDKKKSVDANDDFLIALDYFPELVLDNNLIVRWDQKFEREKQKNILAPVEYRLEFRQANCKILIGSPNSSNIIFDFFRVSSFLPEELSNRIMGRESFNLLKDLQWFLNKSLRNNERAYEKCLVNIITSDEKIQTALQNDFNQQKEQFSKVVLLYFLEHAIKSDVYQFWLAYFAGKQNQSAPPEVSPEIKDFSQKFPTELMDEFIKGELKKGWQDEKNKSLSERISILTAGKEKPDWQLPLAEFMNPYYSSLGVIDNLNRDLAQLLQQTDPEKSGPKFKAKLQILQRTFKNHLGPIGDFFNTDRELPQAGYEFSGHKEYQTGDDLRLIDAKVSARRDKPVIKRVYPEQEPKNNIFIINLDSLFAENKNGFTPHFRWGEILADLYDKLFSLLIYCSQENKKLEINLYFHQQEIFKDILPIMRKDSKGINRFDRSREIVLAIFAETNKFLPLLQEEYAIAQQEKHSLFLKRQMPEVLISGPANIIGLEKDLAGLLMLSRRKKTAASRLAGK</sequence>
<dbReference type="Pfam" id="PF01882">
    <property type="entry name" value="DUF58"/>
    <property type="match status" value="1"/>
</dbReference>
<dbReference type="InterPro" id="IPR038765">
    <property type="entry name" value="Papain-like_cys_pep_sf"/>
</dbReference>
<evidence type="ECO:0000313" key="4">
    <source>
        <dbReference type="Proteomes" id="UP000231480"/>
    </source>
</evidence>
<feature type="domain" description="Transglutaminase-like" evidence="1">
    <location>
        <begin position="639"/>
        <end position="696"/>
    </location>
</feature>
<evidence type="ECO:0000259" key="1">
    <source>
        <dbReference type="Pfam" id="PF01841"/>
    </source>
</evidence>
<dbReference type="InterPro" id="IPR002931">
    <property type="entry name" value="Transglutaminase-like"/>
</dbReference>
<accession>A0A2G9YDU1</accession>
<evidence type="ECO:0000259" key="2">
    <source>
        <dbReference type="Pfam" id="PF01882"/>
    </source>
</evidence>
<proteinExistence type="predicted"/>
<comment type="caution">
    <text evidence="3">The sequence shown here is derived from an EMBL/GenBank/DDBJ whole genome shotgun (WGS) entry which is preliminary data.</text>
</comment>
<dbReference type="EMBL" id="PCRH01000006">
    <property type="protein sequence ID" value="PIP17374.1"/>
    <property type="molecule type" value="Genomic_DNA"/>
</dbReference>
<dbReference type="SUPFAM" id="SSF54001">
    <property type="entry name" value="Cysteine proteinases"/>
    <property type="match status" value="1"/>
</dbReference>
<dbReference type="Proteomes" id="UP000231480">
    <property type="component" value="Unassembled WGS sequence"/>
</dbReference>
<protein>
    <submittedName>
        <fullName evidence="3">Uncharacterized protein</fullName>
    </submittedName>
</protein>
<feature type="domain" description="DUF58" evidence="2">
    <location>
        <begin position="1454"/>
        <end position="1487"/>
    </location>
</feature>